<reference evidence="2" key="1">
    <citation type="submission" date="2016-10" db="EMBL/GenBank/DDBJ databases">
        <authorList>
            <person name="Chevignon G."/>
        </authorList>
    </citation>
    <scope>NUCLEOTIDE SEQUENCE [LARGE SCALE GENOMIC DNA]</scope>
    <source>
        <strain evidence="2">ZA17</strain>
    </source>
</reference>
<evidence type="ECO:0008006" key="3">
    <source>
        <dbReference type="Google" id="ProtNLM"/>
    </source>
</evidence>
<dbReference type="AlphaFoldDB" id="A0A2D3TD20"/>
<reference evidence="2" key="2">
    <citation type="submission" date="2017-11" db="EMBL/GenBank/DDBJ databases">
        <title>PacBio sequencing of new strain of the secondary endosymbiont Candidatus Hamiltonella defensa.</title>
        <authorList>
            <person name="Strand M.R."/>
            <person name="Oliver K."/>
        </authorList>
    </citation>
    <scope>NUCLEOTIDE SEQUENCE [LARGE SCALE GENOMIC DNA]</scope>
    <source>
        <strain evidence="2">ZA17</strain>
    </source>
</reference>
<gene>
    <name evidence="1" type="ORF">BJP43_04145</name>
</gene>
<dbReference type="Proteomes" id="UP000229055">
    <property type="component" value="Chromosome"/>
</dbReference>
<proteinExistence type="predicted"/>
<sequence>MVNEEVIKAYTVKPKAAFQKAGDKNGDRLCQHRAVDSSGQTIDFLPANRDKAAALRFFRQAFFEARVIRKSSLLIKVGLILLL</sequence>
<accession>A0A2D3TD20</accession>
<organism evidence="1 2">
    <name type="scientific">Candidatus Williamhamiltonella defendens</name>
    <dbReference type="NCBI Taxonomy" id="138072"/>
    <lineage>
        <taxon>Bacteria</taxon>
        <taxon>Pseudomonadati</taxon>
        <taxon>Pseudomonadota</taxon>
        <taxon>Gammaproteobacteria</taxon>
        <taxon>Enterobacterales</taxon>
        <taxon>Enterobacteriaceae</taxon>
        <taxon>aphid secondary symbionts</taxon>
        <taxon>Candidatus Williamhamiltonella</taxon>
    </lineage>
</organism>
<evidence type="ECO:0000313" key="1">
    <source>
        <dbReference type="EMBL" id="ATW33603.1"/>
    </source>
</evidence>
<dbReference type="EMBL" id="CP017613">
    <property type="protein sequence ID" value="ATW33603.1"/>
    <property type="molecule type" value="Genomic_DNA"/>
</dbReference>
<name>A0A2D3TD20_9ENTR</name>
<protein>
    <recommendedName>
        <fullName evidence="3">DDE domain-containing protein</fullName>
    </recommendedName>
</protein>
<evidence type="ECO:0000313" key="2">
    <source>
        <dbReference type="Proteomes" id="UP000229055"/>
    </source>
</evidence>